<dbReference type="EMBL" id="BAJS01000008">
    <property type="protein sequence ID" value="GAK36545.1"/>
    <property type="molecule type" value="Genomic_DNA"/>
</dbReference>
<dbReference type="PROSITE" id="PS51000">
    <property type="entry name" value="HTH_DEOR_2"/>
    <property type="match status" value="1"/>
</dbReference>
<evidence type="ECO:0000256" key="1">
    <source>
        <dbReference type="ARBA" id="ARBA00023015"/>
    </source>
</evidence>
<accession>A0A069D2J8</accession>
<dbReference type="OrthoDB" id="9815009at2"/>
<feature type="domain" description="HTH deoR-type" evidence="3">
    <location>
        <begin position="3"/>
        <end position="58"/>
    </location>
</feature>
<dbReference type="InterPro" id="IPR028349">
    <property type="entry name" value="PafC-like"/>
</dbReference>
<dbReference type="PIRSF" id="PIRSF016838">
    <property type="entry name" value="PafC"/>
    <property type="match status" value="1"/>
</dbReference>
<dbReference type="Pfam" id="PF25583">
    <property type="entry name" value="WCX"/>
    <property type="match status" value="1"/>
</dbReference>
<dbReference type="SUPFAM" id="SSF46785">
    <property type="entry name" value="Winged helix' DNA-binding domain"/>
    <property type="match status" value="1"/>
</dbReference>
<dbReference type="InterPro" id="IPR051534">
    <property type="entry name" value="CBASS_pafABC_assoc_protein"/>
</dbReference>
<dbReference type="Pfam" id="PF08279">
    <property type="entry name" value="HTH_11"/>
    <property type="match status" value="1"/>
</dbReference>
<dbReference type="Proteomes" id="UP000027601">
    <property type="component" value="Unassembled WGS sequence"/>
</dbReference>
<dbReference type="GO" id="GO:0003700">
    <property type="term" value="F:DNA-binding transcription factor activity"/>
    <property type="evidence" value="ECO:0007669"/>
    <property type="project" value="InterPro"/>
</dbReference>
<dbReference type="InterPro" id="IPR013196">
    <property type="entry name" value="HTH_11"/>
</dbReference>
<dbReference type="PROSITE" id="PS52050">
    <property type="entry name" value="WYL"/>
    <property type="match status" value="1"/>
</dbReference>
<keyword evidence="1" id="KW-0805">Transcription regulation</keyword>
<sequence length="314" mass="36636">MNKIERLSGILIKLQSRKFITASRIADEYGVSLRTIYRDLRILEQSGVPITAIPNVGYSLVDGYRLPPLMFTEDEAFSFLMAERLLSEQSDESTYLIYKSGMDKIRTALRVAERDALENFEENVGVLKHTDAIVYKGCSHILSPLLQSIRNRKSVLMDYRAGYTKEKSSRRVEPVGLYFMNNQWYLLAWCCLRDDYRTFKLTRIISVSQTEEPYTHKHPSLKSLLGKMYAEDIVYKVTIKIEKEAMYLARGNRYHRLVEETEYDDYAICHYHTFSLELFARWYLSFADKGQIIEPVELKDIVKKLIDSITSYGF</sequence>
<dbReference type="Gene3D" id="1.10.10.10">
    <property type="entry name" value="Winged helix-like DNA-binding domain superfamily/Winged helix DNA-binding domain"/>
    <property type="match status" value="1"/>
</dbReference>
<dbReference type="PANTHER" id="PTHR34580">
    <property type="match status" value="1"/>
</dbReference>
<dbReference type="InterPro" id="IPR036388">
    <property type="entry name" value="WH-like_DNA-bd_sf"/>
</dbReference>
<organism evidence="4 5">
    <name type="scientific">Bacteroides graminisolvens DSM 19988 = JCM 15093</name>
    <dbReference type="NCBI Taxonomy" id="1121097"/>
    <lineage>
        <taxon>Bacteria</taxon>
        <taxon>Pseudomonadati</taxon>
        <taxon>Bacteroidota</taxon>
        <taxon>Bacteroidia</taxon>
        <taxon>Bacteroidales</taxon>
        <taxon>Bacteroidaceae</taxon>
        <taxon>Bacteroides</taxon>
    </lineage>
</organism>
<keyword evidence="5" id="KW-1185">Reference proteome</keyword>
<dbReference type="InterPro" id="IPR026881">
    <property type="entry name" value="WYL_dom"/>
</dbReference>
<evidence type="ECO:0000313" key="4">
    <source>
        <dbReference type="EMBL" id="GAK36545.1"/>
    </source>
</evidence>
<dbReference type="InterPro" id="IPR057727">
    <property type="entry name" value="WCX_dom"/>
</dbReference>
<evidence type="ECO:0000313" key="5">
    <source>
        <dbReference type="Proteomes" id="UP000027601"/>
    </source>
</evidence>
<evidence type="ECO:0000259" key="3">
    <source>
        <dbReference type="PROSITE" id="PS51000"/>
    </source>
</evidence>
<dbReference type="STRING" id="1121097.GCA_000428125_01979"/>
<protein>
    <submittedName>
        <fullName evidence="4">Transcriptional regulator, DeoR family</fullName>
    </submittedName>
</protein>
<gene>
    <name evidence="4" type="ORF">JCM15093_1715</name>
</gene>
<comment type="caution">
    <text evidence="4">The sequence shown here is derived from an EMBL/GenBank/DDBJ whole genome shotgun (WGS) entry which is preliminary data.</text>
</comment>
<dbReference type="Pfam" id="PF13280">
    <property type="entry name" value="WYL"/>
    <property type="match status" value="1"/>
</dbReference>
<dbReference type="PANTHER" id="PTHR34580:SF3">
    <property type="entry name" value="PROTEIN PAFB"/>
    <property type="match status" value="1"/>
</dbReference>
<dbReference type="eggNOG" id="COG2378">
    <property type="taxonomic scope" value="Bacteria"/>
</dbReference>
<dbReference type="RefSeq" id="WP_024996423.1">
    <property type="nucleotide sequence ID" value="NZ_ATZI01000007.1"/>
</dbReference>
<dbReference type="InterPro" id="IPR001034">
    <property type="entry name" value="DeoR_HTH"/>
</dbReference>
<proteinExistence type="predicted"/>
<name>A0A069D2J8_9BACE</name>
<dbReference type="AlphaFoldDB" id="A0A069D2J8"/>
<dbReference type="InterPro" id="IPR036390">
    <property type="entry name" value="WH_DNA-bd_sf"/>
</dbReference>
<keyword evidence="2" id="KW-0804">Transcription</keyword>
<evidence type="ECO:0000256" key="2">
    <source>
        <dbReference type="ARBA" id="ARBA00023163"/>
    </source>
</evidence>
<reference evidence="4 5" key="1">
    <citation type="journal article" date="2015" name="Microbes Environ.">
        <title>Distribution and evolution of nitrogen fixation genes in the phylum bacteroidetes.</title>
        <authorList>
            <person name="Inoue J."/>
            <person name="Oshima K."/>
            <person name="Suda W."/>
            <person name="Sakamoto M."/>
            <person name="Iino T."/>
            <person name="Noda S."/>
            <person name="Hongoh Y."/>
            <person name="Hattori M."/>
            <person name="Ohkuma M."/>
        </authorList>
    </citation>
    <scope>NUCLEOTIDE SEQUENCE [LARGE SCALE GENOMIC DNA]</scope>
    <source>
        <strain evidence="4 5">JCM 15093</strain>
    </source>
</reference>